<keyword evidence="1" id="KW-0597">Phosphoprotein</keyword>
<protein>
    <submittedName>
        <fullName evidence="3">HPt (Histidine-containing phosphotransfer) domain-containing protein</fullName>
    </submittedName>
</protein>
<dbReference type="Gene3D" id="1.20.120.160">
    <property type="entry name" value="HPT domain"/>
    <property type="match status" value="1"/>
</dbReference>
<dbReference type="InterPro" id="IPR008207">
    <property type="entry name" value="Sig_transdc_His_kin_Hpt_dom"/>
</dbReference>
<gene>
    <name evidence="3" type="ORF">SAMN00777080_1918</name>
</gene>
<reference evidence="4" key="1">
    <citation type="submission" date="2017-04" db="EMBL/GenBank/DDBJ databases">
        <authorList>
            <person name="Varghese N."/>
            <person name="Submissions S."/>
        </authorList>
    </citation>
    <scope>NUCLEOTIDE SEQUENCE [LARGE SCALE GENOMIC DNA]</scope>
    <source>
        <strain evidence="4">DSM 16537</strain>
    </source>
</reference>
<dbReference type="InterPro" id="IPR036641">
    <property type="entry name" value="HPT_dom_sf"/>
</dbReference>
<dbReference type="STRING" id="758820.SAMN00777080_1918"/>
<evidence type="ECO:0000313" key="4">
    <source>
        <dbReference type="Proteomes" id="UP000192333"/>
    </source>
</evidence>
<dbReference type="GO" id="GO:0004672">
    <property type="term" value="F:protein kinase activity"/>
    <property type="evidence" value="ECO:0007669"/>
    <property type="project" value="UniProtKB-ARBA"/>
</dbReference>
<evidence type="ECO:0000256" key="1">
    <source>
        <dbReference type="PROSITE-ProRule" id="PRU00110"/>
    </source>
</evidence>
<accession>A0A1W2H3X7</accession>
<dbReference type="GO" id="GO:0000160">
    <property type="term" value="P:phosphorelay signal transduction system"/>
    <property type="evidence" value="ECO:0007669"/>
    <property type="project" value="InterPro"/>
</dbReference>
<dbReference type="SUPFAM" id="SSF47226">
    <property type="entry name" value="Histidine-containing phosphotransfer domain, HPT domain"/>
    <property type="match status" value="1"/>
</dbReference>
<evidence type="ECO:0000313" key="3">
    <source>
        <dbReference type="EMBL" id="SMD43328.1"/>
    </source>
</evidence>
<dbReference type="RefSeq" id="WP_084120076.1">
    <property type="nucleotide sequence ID" value="NZ_LT838813.1"/>
</dbReference>
<dbReference type="Proteomes" id="UP000192333">
    <property type="component" value="Chromosome I"/>
</dbReference>
<keyword evidence="4" id="KW-1185">Reference proteome</keyword>
<dbReference type="AlphaFoldDB" id="A0A1W2H3X7"/>
<feature type="domain" description="HPt" evidence="2">
    <location>
        <begin position="20"/>
        <end position="117"/>
    </location>
</feature>
<dbReference type="EMBL" id="LT838813">
    <property type="protein sequence ID" value="SMD43328.1"/>
    <property type="molecule type" value="Genomic_DNA"/>
</dbReference>
<dbReference type="PROSITE" id="PS50894">
    <property type="entry name" value="HPT"/>
    <property type="match status" value="1"/>
</dbReference>
<dbReference type="OrthoDB" id="7478530at2"/>
<evidence type="ECO:0000259" key="2">
    <source>
        <dbReference type="PROSITE" id="PS50894"/>
    </source>
</evidence>
<feature type="modified residue" description="Phosphohistidine" evidence="1">
    <location>
        <position position="59"/>
    </location>
</feature>
<proteinExistence type="predicted"/>
<sequence length="119" mass="14007">MDFCTSHIDLSNVKIISRGDSQRMEKYIRQFYELIPERLELLKKALLEKDRVQIRQIAHKMAPQLQFFGVKEISFPIKRLELEYISMPIEELHELVSGIIAKLEDAIAEVSTILKHHFE</sequence>
<name>A0A1W2H3X7_9BACT</name>
<organism evidence="3 4">
    <name type="scientific">Aquiflexum balticum DSM 16537</name>
    <dbReference type="NCBI Taxonomy" id="758820"/>
    <lineage>
        <taxon>Bacteria</taxon>
        <taxon>Pseudomonadati</taxon>
        <taxon>Bacteroidota</taxon>
        <taxon>Cytophagia</taxon>
        <taxon>Cytophagales</taxon>
        <taxon>Cyclobacteriaceae</taxon>
        <taxon>Aquiflexum</taxon>
    </lineage>
</organism>